<keyword evidence="1" id="KW-0808">Transferase</keyword>
<geneLocation type="plasmid" evidence="1 2">
    <name>pBVIE05</name>
</geneLocation>
<dbReference type="AlphaFoldDB" id="A4JW91"/>
<evidence type="ECO:0000313" key="1">
    <source>
        <dbReference type="EMBL" id="ABO60544.1"/>
    </source>
</evidence>
<keyword evidence="1" id="KW-0489">Methyltransferase</keyword>
<dbReference type="EMBL" id="CP000621">
    <property type="protein sequence ID" value="ABO60544.1"/>
    <property type="molecule type" value="Genomic_DNA"/>
</dbReference>
<dbReference type="Proteomes" id="UP000002287">
    <property type="component" value="Plasmid pBVIE05"/>
</dbReference>
<dbReference type="Gene3D" id="3.40.50.150">
    <property type="entry name" value="Vaccinia Virus protein VP39"/>
    <property type="match status" value="1"/>
</dbReference>
<keyword evidence="1" id="KW-0614">Plasmid</keyword>
<sequence>MAAGNRNHGFISATHSHHKTKATTKIMKLSTDKILKKVVQLAHTLAPTGKTHLDIGSGTGELIALLRNANGMTSRACDYTDELMRLPGQKVDIVNLNVDSTLPYDGQSFDVVTCTEVVEHLENYRSLVREAYRVTKPGGVAIFTTPNVLNLKSRLRFMFFGFWNLFGPLPITRSENFSTAGHITPVPYFYLAHALHEAGFKSVELEIDKVQRSAIPRLFVWWPFISLLSLSSKRREVKKYKTVDAGNSKIVDDMNTLKMLTGRTIIVSARR</sequence>
<dbReference type="GO" id="GO:0008168">
    <property type="term" value="F:methyltransferase activity"/>
    <property type="evidence" value="ECO:0007669"/>
    <property type="project" value="UniProtKB-KW"/>
</dbReference>
<accession>A4JW91</accession>
<evidence type="ECO:0000313" key="2">
    <source>
        <dbReference type="Proteomes" id="UP000002287"/>
    </source>
</evidence>
<proteinExistence type="predicted"/>
<name>A4JW91_BURVG</name>
<gene>
    <name evidence="1" type="ordered locus">Bcep1808_7674</name>
</gene>
<dbReference type="CDD" id="cd02440">
    <property type="entry name" value="AdoMet_MTases"/>
    <property type="match status" value="1"/>
</dbReference>
<dbReference type="GO" id="GO:0032259">
    <property type="term" value="P:methylation"/>
    <property type="evidence" value="ECO:0007669"/>
    <property type="project" value="UniProtKB-KW"/>
</dbReference>
<dbReference type="HOGENOM" id="CLU_092343_0_0_4"/>
<organism evidence="1 2">
    <name type="scientific">Burkholderia vietnamiensis (strain G4 / LMG 22486)</name>
    <name type="common">Burkholderia cepacia (strain R1808)</name>
    <dbReference type="NCBI Taxonomy" id="269482"/>
    <lineage>
        <taxon>Bacteria</taxon>
        <taxon>Pseudomonadati</taxon>
        <taxon>Pseudomonadota</taxon>
        <taxon>Betaproteobacteria</taxon>
        <taxon>Burkholderiales</taxon>
        <taxon>Burkholderiaceae</taxon>
        <taxon>Burkholderia</taxon>
        <taxon>Burkholderia cepacia complex</taxon>
    </lineage>
</organism>
<dbReference type="KEGG" id="bvi:Bcep1808_7674"/>
<dbReference type="Pfam" id="PF13489">
    <property type="entry name" value="Methyltransf_23"/>
    <property type="match status" value="1"/>
</dbReference>
<reference evidence="1 2" key="1">
    <citation type="submission" date="2007-03" db="EMBL/GenBank/DDBJ databases">
        <title>Complete sequence of plasmid pBVIE05 of Burkholderia vietnamiensis G4.</title>
        <authorList>
            <consortium name="US DOE Joint Genome Institute"/>
            <person name="Copeland A."/>
            <person name="Lucas S."/>
            <person name="Lapidus A."/>
            <person name="Barry K."/>
            <person name="Detter J.C."/>
            <person name="Glavina del Rio T."/>
            <person name="Hammon N."/>
            <person name="Israni S."/>
            <person name="Dalin E."/>
            <person name="Tice H."/>
            <person name="Pitluck S."/>
            <person name="Chain P."/>
            <person name="Malfatti S."/>
            <person name="Shin M."/>
            <person name="Vergez L."/>
            <person name="Schmutz J."/>
            <person name="Larimer F."/>
            <person name="Land M."/>
            <person name="Hauser L."/>
            <person name="Kyrpides N."/>
            <person name="Tiedje J."/>
            <person name="Richardson P."/>
        </authorList>
    </citation>
    <scope>NUCLEOTIDE SEQUENCE [LARGE SCALE GENOMIC DNA]</scope>
    <source>
        <strain evidence="2">G4 / LMG 22486</strain>
        <plasmid evidence="1 2">pBVIE05</plasmid>
    </source>
</reference>
<dbReference type="PANTHER" id="PTHR43591">
    <property type="entry name" value="METHYLTRANSFERASE"/>
    <property type="match status" value="1"/>
</dbReference>
<dbReference type="SUPFAM" id="SSF53335">
    <property type="entry name" value="S-adenosyl-L-methionine-dependent methyltransferases"/>
    <property type="match status" value="1"/>
</dbReference>
<dbReference type="InterPro" id="IPR029063">
    <property type="entry name" value="SAM-dependent_MTases_sf"/>
</dbReference>
<protein>
    <submittedName>
        <fullName evidence="1">Methyltransferase type 11</fullName>
    </submittedName>
</protein>